<accession>A0A8H2XFY3</accession>
<comment type="caution">
    <text evidence="4">The sequence shown here is derived from an EMBL/GenBank/DDBJ whole genome shotgun (WGS) entry which is preliminary data.</text>
</comment>
<keyword evidence="2" id="KW-0472">Membrane</keyword>
<evidence type="ECO:0000256" key="1">
    <source>
        <dbReference type="SAM" id="MobiDB-lite"/>
    </source>
</evidence>
<evidence type="ECO:0000313" key="4">
    <source>
        <dbReference type="EMBL" id="CAE6421941.1"/>
    </source>
</evidence>
<evidence type="ECO:0000313" key="5">
    <source>
        <dbReference type="Proteomes" id="UP000663850"/>
    </source>
</evidence>
<dbReference type="Proteomes" id="UP000663850">
    <property type="component" value="Unassembled WGS sequence"/>
</dbReference>
<dbReference type="AlphaFoldDB" id="A0A8H2XFY3"/>
<dbReference type="Pfam" id="PF20152">
    <property type="entry name" value="DUF6534"/>
    <property type="match status" value="1"/>
</dbReference>
<keyword evidence="2" id="KW-0812">Transmembrane</keyword>
<keyword evidence="2" id="KW-1133">Transmembrane helix</keyword>
<feature type="transmembrane region" description="Helical" evidence="2">
    <location>
        <begin position="16"/>
        <end position="38"/>
    </location>
</feature>
<dbReference type="PANTHER" id="PTHR40465:SF1">
    <property type="entry name" value="DUF6534 DOMAIN-CONTAINING PROTEIN"/>
    <property type="match status" value="1"/>
</dbReference>
<feature type="transmembrane region" description="Helical" evidence="2">
    <location>
        <begin position="96"/>
        <end position="121"/>
    </location>
</feature>
<reference evidence="4" key="1">
    <citation type="submission" date="2021-01" db="EMBL/GenBank/DDBJ databases">
        <authorList>
            <person name="Kaushik A."/>
        </authorList>
    </citation>
    <scope>NUCLEOTIDE SEQUENCE</scope>
    <source>
        <strain evidence="4">Type strain: AG8-Rh-89/</strain>
    </source>
</reference>
<protein>
    <recommendedName>
        <fullName evidence="3">DUF6534 domain-containing protein</fullName>
    </recommendedName>
</protein>
<feature type="transmembrane region" description="Helical" evidence="2">
    <location>
        <begin position="50"/>
        <end position="76"/>
    </location>
</feature>
<feature type="compositionally biased region" description="Basic and acidic residues" evidence="1">
    <location>
        <begin position="269"/>
        <end position="279"/>
    </location>
</feature>
<dbReference type="EMBL" id="CAJMWZ010000612">
    <property type="protein sequence ID" value="CAE6421941.1"/>
    <property type="molecule type" value="Genomic_DNA"/>
</dbReference>
<evidence type="ECO:0000256" key="2">
    <source>
        <dbReference type="SAM" id="Phobius"/>
    </source>
</evidence>
<feature type="region of interest" description="Disordered" evidence="1">
    <location>
        <begin position="269"/>
        <end position="312"/>
    </location>
</feature>
<dbReference type="PANTHER" id="PTHR40465">
    <property type="entry name" value="CHROMOSOME 1, WHOLE GENOME SHOTGUN SEQUENCE"/>
    <property type="match status" value="1"/>
</dbReference>
<gene>
    <name evidence="4" type="ORF">RDB_LOCUS10713</name>
</gene>
<proteinExistence type="predicted"/>
<feature type="domain" description="DUF6534" evidence="3">
    <location>
        <begin position="142"/>
        <end position="219"/>
    </location>
</feature>
<dbReference type="InterPro" id="IPR045339">
    <property type="entry name" value="DUF6534"/>
</dbReference>
<feature type="transmembrane region" description="Helical" evidence="2">
    <location>
        <begin position="133"/>
        <end position="156"/>
    </location>
</feature>
<organism evidence="4 5">
    <name type="scientific">Rhizoctonia solani</name>
    <dbReference type="NCBI Taxonomy" id="456999"/>
    <lineage>
        <taxon>Eukaryota</taxon>
        <taxon>Fungi</taxon>
        <taxon>Dikarya</taxon>
        <taxon>Basidiomycota</taxon>
        <taxon>Agaricomycotina</taxon>
        <taxon>Agaricomycetes</taxon>
        <taxon>Cantharellales</taxon>
        <taxon>Ceratobasidiaceae</taxon>
        <taxon>Rhizoctonia</taxon>
    </lineage>
</organism>
<name>A0A8H2XFY3_9AGAM</name>
<sequence>MEWEYINGPGIMLGPWLLGALLDFMFAGVLLQQLYFYFTHFKRDPWYIKTIVRTITVFATLKTVQAFLIVWFKLIISYGDWREAAAWPWQDWTEPVLGATLGAIAQCYFATSFGVTLQIGLDNPYPHDRIPYTVVPMLVSTVFVDSVITSVTLFYLTSTDSLIQRLIVITFGAALPPAISAVCDVITTVTQTGNVHATFNMLTPRLYVYSLMFTLNVREETREMAAFGNDHVSVPTSGSGGEGHRVTVVVRGRSHSLPQNPKIQVHTRTETVVRQHDADELSTSHAKDVSLVPQSGSPPEGLRPKDEEASSVSTYEMDNLTHGSGWGIERPNLTVAI</sequence>
<evidence type="ECO:0000259" key="3">
    <source>
        <dbReference type="Pfam" id="PF20152"/>
    </source>
</evidence>